<dbReference type="EMBL" id="BARW01007907">
    <property type="protein sequence ID" value="GAI77839.1"/>
    <property type="molecule type" value="Genomic_DNA"/>
</dbReference>
<proteinExistence type="predicted"/>
<keyword evidence="1" id="KW-0812">Transmembrane</keyword>
<feature type="transmembrane region" description="Helical" evidence="1">
    <location>
        <begin position="45"/>
        <end position="65"/>
    </location>
</feature>
<gene>
    <name evidence="2" type="ORF">S12H4_16356</name>
</gene>
<evidence type="ECO:0000256" key="1">
    <source>
        <dbReference type="SAM" id="Phobius"/>
    </source>
</evidence>
<keyword evidence="1" id="KW-1133">Transmembrane helix</keyword>
<sequence length="76" mass="8825">MKEEPKISIWLVSILASFAMLIVSLGIVLLLRLIEKKTVAWIPEIWGMIFLILIFSYALYHYIFLKILTKKAIQTS</sequence>
<name>X1TCS0_9ZZZZ</name>
<accession>X1TCS0</accession>
<dbReference type="AlphaFoldDB" id="X1TCS0"/>
<evidence type="ECO:0000313" key="2">
    <source>
        <dbReference type="EMBL" id="GAI77839.1"/>
    </source>
</evidence>
<comment type="caution">
    <text evidence="2">The sequence shown here is derived from an EMBL/GenBank/DDBJ whole genome shotgun (WGS) entry which is preliminary data.</text>
</comment>
<organism evidence="2">
    <name type="scientific">marine sediment metagenome</name>
    <dbReference type="NCBI Taxonomy" id="412755"/>
    <lineage>
        <taxon>unclassified sequences</taxon>
        <taxon>metagenomes</taxon>
        <taxon>ecological metagenomes</taxon>
    </lineage>
</organism>
<reference evidence="2" key="1">
    <citation type="journal article" date="2014" name="Front. Microbiol.">
        <title>High frequency of phylogenetically diverse reductive dehalogenase-homologous genes in deep subseafloor sedimentary metagenomes.</title>
        <authorList>
            <person name="Kawai M."/>
            <person name="Futagami T."/>
            <person name="Toyoda A."/>
            <person name="Takaki Y."/>
            <person name="Nishi S."/>
            <person name="Hori S."/>
            <person name="Arai W."/>
            <person name="Tsubouchi T."/>
            <person name="Morono Y."/>
            <person name="Uchiyama I."/>
            <person name="Ito T."/>
            <person name="Fujiyama A."/>
            <person name="Inagaki F."/>
            <person name="Takami H."/>
        </authorList>
    </citation>
    <scope>NUCLEOTIDE SEQUENCE</scope>
    <source>
        <strain evidence="2">Expedition CK06-06</strain>
    </source>
</reference>
<protein>
    <submittedName>
        <fullName evidence="2">Uncharacterized protein</fullName>
    </submittedName>
</protein>
<feature type="transmembrane region" description="Helical" evidence="1">
    <location>
        <begin position="7"/>
        <end position="33"/>
    </location>
</feature>
<keyword evidence="1" id="KW-0472">Membrane</keyword>